<dbReference type="Gene3D" id="3.30.450.150">
    <property type="entry name" value="Haem-degrading domain"/>
    <property type="match status" value="1"/>
</dbReference>
<dbReference type="PANTHER" id="PTHR34309:SF1">
    <property type="entry name" value="PROTEIN GLCG"/>
    <property type="match status" value="1"/>
</dbReference>
<name>A0A318PPU2_KOMXY</name>
<dbReference type="InterPro" id="IPR052517">
    <property type="entry name" value="GlcG_carb_metab_protein"/>
</dbReference>
<accession>A0A318PPU2</accession>
<evidence type="ECO:0000313" key="1">
    <source>
        <dbReference type="EMBL" id="PYD55483.1"/>
    </source>
</evidence>
<dbReference type="InterPro" id="IPR038084">
    <property type="entry name" value="PduO/GlcC-like_sf"/>
</dbReference>
<sequence>MKLIDAMTMMEAALAEARKREFGVCIAIVDAGAWPVAFTRMDGVPLGLIDVATKKARTAALFHMDSADLATIARPQGEAYTLENTNGGLTSFGGGLVLRGAHGNVVGAIGVSGAPTQDDIAIARIAANTLGA</sequence>
<organism evidence="1 2">
    <name type="scientific">Komagataeibacter xylinus</name>
    <name type="common">Gluconacetobacter xylinus</name>
    <dbReference type="NCBI Taxonomy" id="28448"/>
    <lineage>
        <taxon>Bacteria</taxon>
        <taxon>Pseudomonadati</taxon>
        <taxon>Pseudomonadota</taxon>
        <taxon>Alphaproteobacteria</taxon>
        <taxon>Acetobacterales</taxon>
        <taxon>Acetobacteraceae</taxon>
        <taxon>Komagataeibacter</taxon>
    </lineage>
</organism>
<dbReference type="EMBL" id="NKUC01000078">
    <property type="protein sequence ID" value="PYD55483.1"/>
    <property type="molecule type" value="Genomic_DNA"/>
</dbReference>
<dbReference type="PANTHER" id="PTHR34309">
    <property type="entry name" value="SLR1406 PROTEIN"/>
    <property type="match status" value="1"/>
</dbReference>
<dbReference type="AlphaFoldDB" id="A0A318PPU2"/>
<dbReference type="InterPro" id="IPR005624">
    <property type="entry name" value="PduO/GlcC-like"/>
</dbReference>
<dbReference type="Proteomes" id="UP000248257">
    <property type="component" value="Unassembled WGS sequence"/>
</dbReference>
<proteinExistence type="predicted"/>
<gene>
    <name evidence="1" type="ORF">CFR75_16305</name>
</gene>
<reference evidence="1 2" key="1">
    <citation type="submission" date="2017-07" db="EMBL/GenBank/DDBJ databases">
        <title>A draft genome sequence of Komagataeibacter xylinus LMG 1515.</title>
        <authorList>
            <person name="Skraban J."/>
            <person name="Cleenwerck I."/>
            <person name="Vandamme P."/>
            <person name="Trcek J."/>
        </authorList>
    </citation>
    <scope>NUCLEOTIDE SEQUENCE [LARGE SCALE GENOMIC DNA]</scope>
    <source>
        <strain evidence="1 2">LMG 1515</strain>
    </source>
</reference>
<dbReference type="OrthoDB" id="9815321at2"/>
<evidence type="ECO:0000313" key="2">
    <source>
        <dbReference type="Proteomes" id="UP000248257"/>
    </source>
</evidence>
<dbReference type="RefSeq" id="WP_061276740.1">
    <property type="nucleotide sequence ID" value="NZ_CBCRXN010000105.1"/>
</dbReference>
<dbReference type="SUPFAM" id="SSF143744">
    <property type="entry name" value="GlcG-like"/>
    <property type="match status" value="1"/>
</dbReference>
<comment type="caution">
    <text evidence="1">The sequence shown here is derived from an EMBL/GenBank/DDBJ whole genome shotgun (WGS) entry which is preliminary data.</text>
</comment>
<keyword evidence="2" id="KW-1185">Reference proteome</keyword>
<protein>
    <submittedName>
        <fullName evidence="1">Heme-binding protein</fullName>
    </submittedName>
</protein>
<dbReference type="Pfam" id="PF03928">
    <property type="entry name" value="HbpS-like"/>
    <property type="match status" value="1"/>
</dbReference>
<dbReference type="STRING" id="1220579.GCA_001571345_03304"/>